<dbReference type="InterPro" id="IPR013527">
    <property type="entry name" value="YicC-like_N"/>
</dbReference>
<keyword evidence="3" id="KW-0255">Endonuclease</keyword>
<evidence type="ECO:0000259" key="6">
    <source>
        <dbReference type="Pfam" id="PF03755"/>
    </source>
</evidence>
<evidence type="ECO:0000256" key="5">
    <source>
        <dbReference type="ARBA" id="ARBA00035648"/>
    </source>
</evidence>
<dbReference type="Pfam" id="PF08340">
    <property type="entry name" value="YicC-like_C"/>
    <property type="match status" value="1"/>
</dbReference>
<dbReference type="InterPro" id="IPR005229">
    <property type="entry name" value="YicC/YloC-like"/>
</dbReference>
<evidence type="ECO:0000313" key="8">
    <source>
        <dbReference type="EMBL" id="AEJ43186.1"/>
    </source>
</evidence>
<dbReference type="AlphaFoldDB" id="F8IHA1"/>
<name>F8IHA1_ALIAT</name>
<evidence type="ECO:0000256" key="2">
    <source>
        <dbReference type="ARBA" id="ARBA00022722"/>
    </source>
</evidence>
<feature type="domain" description="Endoribonuclease YicC-like N-terminal" evidence="6">
    <location>
        <begin position="5"/>
        <end position="160"/>
    </location>
</feature>
<dbReference type="InterPro" id="IPR013551">
    <property type="entry name" value="YicC-like_C"/>
</dbReference>
<dbReference type="NCBIfam" id="TIGR00255">
    <property type="entry name" value="YicC/YloC family endoribonuclease"/>
    <property type="match status" value="1"/>
</dbReference>
<reference evidence="9" key="2">
    <citation type="submission" date="2011-06" db="EMBL/GenBank/DDBJ databases">
        <title>The complete genome sequence of Alicyclobacillus acidocaldarius sp. Tc-4-1.</title>
        <authorList>
            <person name="Chen Y."/>
            <person name="He Y."/>
            <person name="Dong Z."/>
            <person name="Hu S."/>
        </authorList>
    </citation>
    <scope>NUCLEOTIDE SEQUENCE [LARGE SCALE GENOMIC DNA]</scope>
    <source>
        <strain evidence="9">Tc-4-1</strain>
    </source>
</reference>
<accession>F8IHA1</accession>
<organism evidence="8 9">
    <name type="scientific">Alicyclobacillus acidocaldarius (strain Tc-4-1)</name>
    <name type="common">Bacillus acidocaldarius</name>
    <dbReference type="NCBI Taxonomy" id="1048834"/>
    <lineage>
        <taxon>Bacteria</taxon>
        <taxon>Bacillati</taxon>
        <taxon>Bacillota</taxon>
        <taxon>Bacilli</taxon>
        <taxon>Bacillales</taxon>
        <taxon>Alicyclobacillaceae</taxon>
        <taxon>Alicyclobacillus</taxon>
    </lineage>
</organism>
<evidence type="ECO:0000313" key="9">
    <source>
        <dbReference type="Proteomes" id="UP000000292"/>
    </source>
</evidence>
<reference evidence="8 9" key="1">
    <citation type="journal article" date="2011" name="J. Bacteriol.">
        <title>Complete Genome Sequence of Alicyclobacillus acidocaldarius Strain Tc-4-1.</title>
        <authorList>
            <person name="Chen Y."/>
            <person name="He Y."/>
            <person name="Zhang B."/>
            <person name="Yang J."/>
            <person name="Li W."/>
            <person name="Dong Z."/>
            <person name="Hu S."/>
        </authorList>
    </citation>
    <scope>NUCLEOTIDE SEQUENCE [LARGE SCALE GENOMIC DNA]</scope>
    <source>
        <strain evidence="8 9">Tc-4-1</strain>
    </source>
</reference>
<dbReference type="HOGENOM" id="CLU_076609_1_0_9"/>
<dbReference type="GO" id="GO:0004521">
    <property type="term" value="F:RNA endonuclease activity"/>
    <property type="evidence" value="ECO:0007669"/>
    <property type="project" value="InterPro"/>
</dbReference>
<dbReference type="Proteomes" id="UP000000292">
    <property type="component" value="Chromosome"/>
</dbReference>
<dbReference type="Pfam" id="PF03755">
    <property type="entry name" value="YicC-like_N"/>
    <property type="match status" value="1"/>
</dbReference>
<dbReference type="PATRIC" id="fig|1048834.4.peg.1184"/>
<feature type="domain" description="Endoribonuclease YicC-like C-terminal" evidence="7">
    <location>
        <begin position="177"/>
        <end position="294"/>
    </location>
</feature>
<keyword evidence="4" id="KW-0378">Hydrolase</keyword>
<dbReference type="RefSeq" id="WP_014464068.1">
    <property type="nucleotide sequence ID" value="NC_017167.1"/>
</dbReference>
<dbReference type="EMBL" id="CP002902">
    <property type="protein sequence ID" value="AEJ43186.1"/>
    <property type="molecule type" value="Genomic_DNA"/>
</dbReference>
<comment type="similarity">
    <text evidence="5">Belongs to the YicC/YloC family.</text>
</comment>
<comment type="cofactor">
    <cofactor evidence="1">
        <name>a divalent metal cation</name>
        <dbReference type="ChEBI" id="CHEBI:60240"/>
    </cofactor>
</comment>
<dbReference type="GO" id="GO:0016787">
    <property type="term" value="F:hydrolase activity"/>
    <property type="evidence" value="ECO:0007669"/>
    <property type="project" value="UniProtKB-KW"/>
</dbReference>
<sequence>MRVGIRSMTGFGRAEGRVGPYDVVVEAKSVNHRFLEVSVRLPREWSFAEMRVRDRVKSRLHRGRLDIAVSFAGAGAEAGEVHVDWALIDALVEADRTLCEKLGIEFDPRAARQWLMFPGAVAVRPAALDEEEAITSLTGLVDDALEKLVAMREREGEDLARACIGYLQEVDAHLRAVRERAPASVAAYRAALLARVSELGVSVDDARLAQEVALFADRVAIDEELVRLEAHVRAMRDDLGRTEPVGRRLDFLVQEMHREVNTIAAKSQDAEISQHVVEMKALVEKLREQAQNVE</sequence>
<evidence type="ECO:0008006" key="10">
    <source>
        <dbReference type="Google" id="ProtNLM"/>
    </source>
</evidence>
<dbReference type="PANTHER" id="PTHR30636:SF3">
    <property type="entry name" value="UPF0701 PROTEIN YICC"/>
    <property type="match status" value="1"/>
</dbReference>
<proteinExistence type="inferred from homology"/>
<dbReference type="STRING" id="1048834.TC41_1244"/>
<dbReference type="KEGG" id="aad:TC41_1244"/>
<gene>
    <name evidence="8" type="ordered locus">TC41_1244</name>
</gene>
<keyword evidence="2" id="KW-0540">Nuclease</keyword>
<evidence type="ECO:0000256" key="3">
    <source>
        <dbReference type="ARBA" id="ARBA00022759"/>
    </source>
</evidence>
<dbReference type="eggNOG" id="COG1561">
    <property type="taxonomic scope" value="Bacteria"/>
</dbReference>
<evidence type="ECO:0000259" key="7">
    <source>
        <dbReference type="Pfam" id="PF08340"/>
    </source>
</evidence>
<evidence type="ECO:0000256" key="1">
    <source>
        <dbReference type="ARBA" id="ARBA00001968"/>
    </source>
</evidence>
<protein>
    <recommendedName>
        <fullName evidence="10">YicC domain protein</fullName>
    </recommendedName>
</protein>
<dbReference type="PANTHER" id="PTHR30636">
    <property type="entry name" value="UPF0701 PROTEIN YICC"/>
    <property type="match status" value="1"/>
</dbReference>
<evidence type="ECO:0000256" key="4">
    <source>
        <dbReference type="ARBA" id="ARBA00022801"/>
    </source>
</evidence>